<dbReference type="EMBL" id="KZ293422">
    <property type="protein sequence ID" value="PBK72058.1"/>
    <property type="molecule type" value="Genomic_DNA"/>
</dbReference>
<protein>
    <submittedName>
        <fullName evidence="2">Uncharacterized protein</fullName>
    </submittedName>
</protein>
<dbReference type="AlphaFoldDB" id="A0A2H3C161"/>
<keyword evidence="1" id="KW-0472">Membrane</keyword>
<name>A0A2H3C161_9AGAR</name>
<keyword evidence="3" id="KW-1185">Reference proteome</keyword>
<feature type="transmembrane region" description="Helical" evidence="1">
    <location>
        <begin position="20"/>
        <end position="43"/>
    </location>
</feature>
<keyword evidence="1" id="KW-0812">Transmembrane</keyword>
<reference evidence="3" key="1">
    <citation type="journal article" date="2017" name="Nat. Ecol. Evol.">
        <title>Genome expansion and lineage-specific genetic innovations in the forest pathogenic fungi Armillaria.</title>
        <authorList>
            <person name="Sipos G."/>
            <person name="Prasanna A.N."/>
            <person name="Walter M.C."/>
            <person name="O'Connor E."/>
            <person name="Balint B."/>
            <person name="Krizsan K."/>
            <person name="Kiss B."/>
            <person name="Hess J."/>
            <person name="Varga T."/>
            <person name="Slot J."/>
            <person name="Riley R."/>
            <person name="Boka B."/>
            <person name="Rigling D."/>
            <person name="Barry K."/>
            <person name="Lee J."/>
            <person name="Mihaltcheva S."/>
            <person name="LaButti K."/>
            <person name="Lipzen A."/>
            <person name="Waldron R."/>
            <person name="Moloney N.M."/>
            <person name="Sperisen C."/>
            <person name="Kredics L."/>
            <person name="Vagvoelgyi C."/>
            <person name="Patrignani A."/>
            <person name="Fitzpatrick D."/>
            <person name="Nagy I."/>
            <person name="Doyle S."/>
            <person name="Anderson J.B."/>
            <person name="Grigoriev I.V."/>
            <person name="Gueldener U."/>
            <person name="Muensterkoetter M."/>
            <person name="Nagy L.G."/>
        </authorList>
    </citation>
    <scope>NUCLEOTIDE SEQUENCE [LARGE SCALE GENOMIC DNA]</scope>
    <source>
        <strain evidence="3">28-4</strain>
    </source>
</reference>
<accession>A0A2H3C161</accession>
<dbReference type="Proteomes" id="UP000218334">
    <property type="component" value="Unassembled WGS sequence"/>
</dbReference>
<proteinExistence type="predicted"/>
<evidence type="ECO:0000313" key="3">
    <source>
        <dbReference type="Proteomes" id="UP000218334"/>
    </source>
</evidence>
<keyword evidence="1" id="KW-1133">Transmembrane helix</keyword>
<evidence type="ECO:0000256" key="1">
    <source>
        <dbReference type="SAM" id="Phobius"/>
    </source>
</evidence>
<gene>
    <name evidence="2" type="ORF">ARMSODRAFT_741319</name>
</gene>
<sequence>MHARDVVEAHKAYSSKSSTIALALTSLWPCKLVCFLCTLLLLYGTSRVALDSGFENYVPVLGATVDATRRCGIPWRWFERDSGVISKTFTPYCVGFRTCLNIEGSLSIHGQELATNLFVRSVCSGPMHRCRDSASGFPMFLLMSFRDGEYLDSTSAFNQQERVVLTGKIVLVLQQTRRCSGCHKPKL</sequence>
<evidence type="ECO:0000313" key="2">
    <source>
        <dbReference type="EMBL" id="PBK72058.1"/>
    </source>
</evidence>
<organism evidence="2 3">
    <name type="scientific">Armillaria solidipes</name>
    <dbReference type="NCBI Taxonomy" id="1076256"/>
    <lineage>
        <taxon>Eukaryota</taxon>
        <taxon>Fungi</taxon>
        <taxon>Dikarya</taxon>
        <taxon>Basidiomycota</taxon>
        <taxon>Agaricomycotina</taxon>
        <taxon>Agaricomycetes</taxon>
        <taxon>Agaricomycetidae</taxon>
        <taxon>Agaricales</taxon>
        <taxon>Marasmiineae</taxon>
        <taxon>Physalacriaceae</taxon>
        <taxon>Armillaria</taxon>
    </lineage>
</organism>